<protein>
    <submittedName>
        <fullName evidence="1">Uncharacterized protein</fullName>
    </submittedName>
</protein>
<evidence type="ECO:0000313" key="1">
    <source>
        <dbReference type="EMBL" id="KAJ4177727.1"/>
    </source>
</evidence>
<dbReference type="Proteomes" id="UP001152087">
    <property type="component" value="Unassembled WGS sequence"/>
</dbReference>
<sequence length="61" mass="6580">MESFTFPLPNGGTIVGVHSIPPRSKSSVEYRPLVVGLHGGMYECHYFDADSKHTASISSNA</sequence>
<keyword evidence="2" id="KW-1185">Reference proteome</keyword>
<evidence type="ECO:0000313" key="2">
    <source>
        <dbReference type="Proteomes" id="UP001152087"/>
    </source>
</evidence>
<reference evidence="1" key="1">
    <citation type="submission" date="2022-09" db="EMBL/GenBank/DDBJ databases">
        <title>Fusarium specimens isolated from Avocado Roots.</title>
        <authorList>
            <person name="Stajich J."/>
            <person name="Roper C."/>
            <person name="Heimlech-Rivalta G."/>
        </authorList>
    </citation>
    <scope>NUCLEOTIDE SEQUENCE</scope>
    <source>
        <strain evidence="1">A02</strain>
    </source>
</reference>
<organism evidence="1 2">
    <name type="scientific">Fusarium falciforme</name>
    <dbReference type="NCBI Taxonomy" id="195108"/>
    <lineage>
        <taxon>Eukaryota</taxon>
        <taxon>Fungi</taxon>
        <taxon>Dikarya</taxon>
        <taxon>Ascomycota</taxon>
        <taxon>Pezizomycotina</taxon>
        <taxon>Sordariomycetes</taxon>
        <taxon>Hypocreomycetidae</taxon>
        <taxon>Hypocreales</taxon>
        <taxon>Nectriaceae</taxon>
        <taxon>Fusarium</taxon>
        <taxon>Fusarium solani species complex</taxon>
    </lineage>
</organism>
<name>A0A9W8UVL1_9HYPO</name>
<gene>
    <name evidence="1" type="ORF">NW755_013669</name>
</gene>
<dbReference type="AlphaFoldDB" id="A0A9W8UVL1"/>
<comment type="caution">
    <text evidence="1">The sequence shown here is derived from an EMBL/GenBank/DDBJ whole genome shotgun (WGS) entry which is preliminary data.</text>
</comment>
<dbReference type="EMBL" id="JAOQAV010000093">
    <property type="protein sequence ID" value="KAJ4177727.1"/>
    <property type="molecule type" value="Genomic_DNA"/>
</dbReference>
<proteinExistence type="predicted"/>
<accession>A0A9W8UVL1</accession>